<name>A0A4V3D078_LABRH</name>
<gene>
    <name evidence="3" type="ORF">EV186_101620</name>
</gene>
<dbReference type="Gene3D" id="2.160.20.80">
    <property type="entry name" value="E3 ubiquitin-protein ligase SopA"/>
    <property type="match status" value="1"/>
</dbReference>
<organism evidence="3 4">
    <name type="scientific">Labedaea rhizosphaerae</name>
    <dbReference type="NCBI Taxonomy" id="598644"/>
    <lineage>
        <taxon>Bacteria</taxon>
        <taxon>Bacillati</taxon>
        <taxon>Actinomycetota</taxon>
        <taxon>Actinomycetes</taxon>
        <taxon>Pseudonocardiales</taxon>
        <taxon>Pseudonocardiaceae</taxon>
        <taxon>Labedaea</taxon>
    </lineage>
</organism>
<dbReference type="Proteomes" id="UP000295444">
    <property type="component" value="Unassembled WGS sequence"/>
</dbReference>
<evidence type="ECO:0000256" key="1">
    <source>
        <dbReference type="SAM" id="MobiDB-lite"/>
    </source>
</evidence>
<feature type="region of interest" description="Disordered" evidence="1">
    <location>
        <begin position="99"/>
        <end position="119"/>
    </location>
</feature>
<keyword evidence="4" id="KW-1185">Reference proteome</keyword>
<reference evidence="3 4" key="1">
    <citation type="submission" date="2019-03" db="EMBL/GenBank/DDBJ databases">
        <title>Genomic Encyclopedia of Type Strains, Phase IV (KMG-IV): sequencing the most valuable type-strain genomes for metagenomic binning, comparative biology and taxonomic classification.</title>
        <authorList>
            <person name="Goeker M."/>
        </authorList>
    </citation>
    <scope>NUCLEOTIDE SEQUENCE [LARGE SCALE GENOMIC DNA]</scope>
    <source>
        <strain evidence="3 4">DSM 45361</strain>
    </source>
</reference>
<dbReference type="EMBL" id="SNXZ01000001">
    <property type="protein sequence ID" value="TDQ04665.1"/>
    <property type="molecule type" value="Genomic_DNA"/>
</dbReference>
<dbReference type="InterPro" id="IPR001646">
    <property type="entry name" value="5peptide_repeat"/>
</dbReference>
<comment type="caution">
    <text evidence="3">The sequence shown here is derived from an EMBL/GenBank/DDBJ whole genome shotgun (WGS) entry which is preliminary data.</text>
</comment>
<sequence length="415" mass="46063">MESEQTSNNPPQLRPRTWVAIVSAILGAGLVALVLLLWVPGLSEDPAEAANQLDTIKVCLSVVAGLGAGVALWLSFRRQQSTEQDINQKERALSHQIAEAEKSRAHQDRVASNTEKDAAERRITDTYGRSIEHLGSDKAAVRLGGLYALERLANENEPLQQMVCNVICAYLRMPPDCSPDTLKTYLKRKRPKVAEIETDISEQQIAEEIQVRMAAQSILHRHCVESTDFRYNLAPQIWKEMTFDLAGAVLINLDFSDVVLGTISFHSATFVGPAIFNESLFEGYVNFSGARFMDYASFEKSVHEELGSTFSECVFDGTAYFTGAKFAGRGAFDSCKFKSDANFEAVHIDGPGEFYFTKFEAGFDLSTILEIDLQGATASNKDCARSWADPWVLKPKDDTEKILYFSDPRDPSPEC</sequence>
<dbReference type="OrthoDB" id="8440251at2"/>
<dbReference type="AlphaFoldDB" id="A0A4V3D078"/>
<evidence type="ECO:0000313" key="3">
    <source>
        <dbReference type="EMBL" id="TDQ04665.1"/>
    </source>
</evidence>
<evidence type="ECO:0000256" key="2">
    <source>
        <dbReference type="SAM" id="Phobius"/>
    </source>
</evidence>
<feature type="transmembrane region" description="Helical" evidence="2">
    <location>
        <begin position="58"/>
        <end position="76"/>
    </location>
</feature>
<accession>A0A4V3D078</accession>
<keyword evidence="2" id="KW-0812">Transmembrane</keyword>
<proteinExistence type="predicted"/>
<protein>
    <submittedName>
        <fullName evidence="3">Pentapeptide repeat protein</fullName>
    </submittedName>
</protein>
<feature type="transmembrane region" description="Helical" evidence="2">
    <location>
        <begin position="18"/>
        <end position="38"/>
    </location>
</feature>
<dbReference type="RefSeq" id="WP_133847539.1">
    <property type="nucleotide sequence ID" value="NZ_SNXZ01000001.1"/>
</dbReference>
<keyword evidence="2" id="KW-0472">Membrane</keyword>
<dbReference type="Pfam" id="PF13576">
    <property type="entry name" value="Pentapeptide_3"/>
    <property type="match status" value="2"/>
</dbReference>
<keyword evidence="2" id="KW-1133">Transmembrane helix</keyword>
<evidence type="ECO:0000313" key="4">
    <source>
        <dbReference type="Proteomes" id="UP000295444"/>
    </source>
</evidence>